<dbReference type="EMBL" id="BAAATZ010000026">
    <property type="protein sequence ID" value="GAA2733772.1"/>
    <property type="molecule type" value="Genomic_DNA"/>
</dbReference>
<evidence type="ECO:0000313" key="11">
    <source>
        <dbReference type="EMBL" id="GAA2733772.1"/>
    </source>
</evidence>
<evidence type="ECO:0000256" key="7">
    <source>
        <dbReference type="ARBA" id="ARBA00023136"/>
    </source>
</evidence>
<dbReference type="InterPro" id="IPR050366">
    <property type="entry name" value="BP-dependent_transpt_permease"/>
</dbReference>
<evidence type="ECO:0000256" key="2">
    <source>
        <dbReference type="ARBA" id="ARBA00022448"/>
    </source>
</evidence>
<protein>
    <submittedName>
        <fullName evidence="11">ABC transporter permease</fullName>
    </submittedName>
</protein>
<dbReference type="InterPro" id="IPR035906">
    <property type="entry name" value="MetI-like_sf"/>
</dbReference>
<gene>
    <name evidence="11" type="ORF">GCM10010439_54610</name>
</gene>
<dbReference type="InterPro" id="IPR000515">
    <property type="entry name" value="MetI-like"/>
</dbReference>
<feature type="transmembrane region" description="Helical" evidence="8">
    <location>
        <begin position="214"/>
        <end position="247"/>
    </location>
</feature>
<keyword evidence="7 8" id="KW-0472">Membrane</keyword>
<dbReference type="PROSITE" id="PS50928">
    <property type="entry name" value="ABC_TM1"/>
    <property type="match status" value="1"/>
</dbReference>
<evidence type="ECO:0000256" key="8">
    <source>
        <dbReference type="RuleBase" id="RU363032"/>
    </source>
</evidence>
<evidence type="ECO:0000256" key="6">
    <source>
        <dbReference type="ARBA" id="ARBA00022989"/>
    </source>
</evidence>
<keyword evidence="4" id="KW-0997">Cell inner membrane</keyword>
<feature type="transmembrane region" description="Helical" evidence="8">
    <location>
        <begin position="43"/>
        <end position="63"/>
    </location>
</feature>
<organism evidence="11 12">
    <name type="scientific">Actinocorallia aurantiaca</name>
    <dbReference type="NCBI Taxonomy" id="46204"/>
    <lineage>
        <taxon>Bacteria</taxon>
        <taxon>Bacillati</taxon>
        <taxon>Actinomycetota</taxon>
        <taxon>Actinomycetes</taxon>
        <taxon>Streptosporangiales</taxon>
        <taxon>Thermomonosporaceae</taxon>
        <taxon>Actinocorallia</taxon>
    </lineage>
</organism>
<accession>A0ABP6GYU6</accession>
<dbReference type="Pfam" id="PF00528">
    <property type="entry name" value="BPD_transp_1"/>
    <property type="match status" value="1"/>
</dbReference>
<keyword evidence="3" id="KW-1003">Cell membrane</keyword>
<comment type="subcellular location">
    <subcellularLocation>
        <location evidence="1">Cell inner membrane</location>
        <topology evidence="1">Multi-pass membrane protein</topology>
    </subcellularLocation>
    <subcellularLocation>
        <location evidence="8">Cell membrane</location>
        <topology evidence="8">Multi-pass membrane protein</topology>
    </subcellularLocation>
</comment>
<keyword evidence="2 8" id="KW-0813">Transport</keyword>
<feature type="transmembrane region" description="Helical" evidence="8">
    <location>
        <begin position="267"/>
        <end position="289"/>
    </location>
</feature>
<comment type="similarity">
    <text evidence="8">Belongs to the binding-protein-dependent transport system permease family.</text>
</comment>
<feature type="domain" description="ABC transmembrane type-1" evidence="10">
    <location>
        <begin position="102"/>
        <end position="290"/>
    </location>
</feature>
<feature type="compositionally biased region" description="Basic residues" evidence="9">
    <location>
        <begin position="7"/>
        <end position="19"/>
    </location>
</feature>
<keyword evidence="5 8" id="KW-0812">Transmembrane</keyword>
<comment type="caution">
    <text evidence="11">The sequence shown here is derived from an EMBL/GenBank/DDBJ whole genome shotgun (WGS) entry which is preliminary data.</text>
</comment>
<reference evidence="12" key="1">
    <citation type="journal article" date="2019" name="Int. J. Syst. Evol. Microbiol.">
        <title>The Global Catalogue of Microorganisms (GCM) 10K type strain sequencing project: providing services to taxonomists for standard genome sequencing and annotation.</title>
        <authorList>
            <consortium name="The Broad Institute Genomics Platform"/>
            <consortium name="The Broad Institute Genome Sequencing Center for Infectious Disease"/>
            <person name="Wu L."/>
            <person name="Ma J."/>
        </authorList>
    </citation>
    <scope>NUCLEOTIDE SEQUENCE [LARGE SCALE GENOMIC DNA]</scope>
    <source>
        <strain evidence="12">JCM 8201</strain>
    </source>
</reference>
<dbReference type="PANTHER" id="PTHR43386">
    <property type="entry name" value="OLIGOPEPTIDE TRANSPORT SYSTEM PERMEASE PROTEIN APPC"/>
    <property type="match status" value="1"/>
</dbReference>
<keyword evidence="6 8" id="KW-1133">Transmembrane helix</keyword>
<evidence type="ECO:0000313" key="12">
    <source>
        <dbReference type="Proteomes" id="UP001501842"/>
    </source>
</evidence>
<evidence type="ECO:0000256" key="9">
    <source>
        <dbReference type="SAM" id="MobiDB-lite"/>
    </source>
</evidence>
<proteinExistence type="inferred from homology"/>
<evidence type="ECO:0000256" key="3">
    <source>
        <dbReference type="ARBA" id="ARBA00022475"/>
    </source>
</evidence>
<dbReference type="PANTHER" id="PTHR43386:SF2">
    <property type="entry name" value="OLIGOPEPTIDE TRANSPORT SYSTEM PERMEASE PROTEIN OPPC"/>
    <property type="match status" value="1"/>
</dbReference>
<evidence type="ECO:0000256" key="5">
    <source>
        <dbReference type="ARBA" id="ARBA00022692"/>
    </source>
</evidence>
<name>A0ABP6GYU6_9ACTN</name>
<feature type="transmembrane region" description="Helical" evidence="8">
    <location>
        <begin position="137"/>
        <end position="158"/>
    </location>
</feature>
<dbReference type="RefSeq" id="WP_344454283.1">
    <property type="nucleotide sequence ID" value="NZ_BAAATZ010000026.1"/>
</dbReference>
<feature type="transmembrane region" description="Helical" evidence="8">
    <location>
        <begin position="164"/>
        <end position="183"/>
    </location>
</feature>
<dbReference type="Gene3D" id="1.10.3720.10">
    <property type="entry name" value="MetI-like"/>
    <property type="match status" value="1"/>
</dbReference>
<dbReference type="SUPFAM" id="SSF161098">
    <property type="entry name" value="MetI-like"/>
    <property type="match status" value="1"/>
</dbReference>
<keyword evidence="12" id="KW-1185">Reference proteome</keyword>
<dbReference type="Proteomes" id="UP001501842">
    <property type="component" value="Unassembled WGS sequence"/>
</dbReference>
<feature type="region of interest" description="Disordered" evidence="9">
    <location>
        <begin position="1"/>
        <end position="31"/>
    </location>
</feature>
<dbReference type="CDD" id="cd06261">
    <property type="entry name" value="TM_PBP2"/>
    <property type="match status" value="1"/>
</dbReference>
<evidence type="ECO:0000256" key="4">
    <source>
        <dbReference type="ARBA" id="ARBA00022519"/>
    </source>
</evidence>
<evidence type="ECO:0000256" key="1">
    <source>
        <dbReference type="ARBA" id="ARBA00004429"/>
    </source>
</evidence>
<feature type="transmembrane region" description="Helical" evidence="8">
    <location>
        <begin position="106"/>
        <end position="130"/>
    </location>
</feature>
<sequence>MTDLAHPLRRSGRRLRKGGRPGGLDRFRPREDGPVRRSFRDRAAVCGAVLLASLLLLALFGALGRDWRALDLAALREPPSARHWFGTTGTGRDMFALSLRGMRRSLAVGLAAGLLATAVAAVAGAFAGLVGGALDRLLMGTADLLLVLPGVLLVAVLAPEGASWGTVVLLLAAFLWPLTARAVRAQARALRESEFVLAAFCLGASRRRVVLRHLLPNLAGLLVADATVNVGLAVMGESGLAFLGFGVRPPDVSLGTLIADGTSAATVYPWLFVPPAILLTLIVLAVNLLGDGLHRALGPDS</sequence>
<evidence type="ECO:0000259" key="10">
    <source>
        <dbReference type="PROSITE" id="PS50928"/>
    </source>
</evidence>